<dbReference type="HOGENOM" id="CLU_2503378_0_0_11"/>
<dbReference type="EMBL" id="GG657754">
    <property type="protein sequence ID" value="EFL24395.1"/>
    <property type="molecule type" value="Genomic_DNA"/>
</dbReference>
<dbReference type="Gene3D" id="1.10.600.10">
    <property type="entry name" value="Farnesyl Diphosphate Synthase"/>
    <property type="match status" value="1"/>
</dbReference>
<organism evidence="1 2">
    <name type="scientific">Streptomyces himastatinicus ATCC 53653</name>
    <dbReference type="NCBI Taxonomy" id="457427"/>
    <lineage>
        <taxon>Bacteria</taxon>
        <taxon>Bacillati</taxon>
        <taxon>Actinomycetota</taxon>
        <taxon>Actinomycetes</taxon>
        <taxon>Kitasatosporales</taxon>
        <taxon>Streptomycetaceae</taxon>
        <taxon>Streptomyces</taxon>
        <taxon>Streptomyces violaceusniger group</taxon>
    </lineage>
</organism>
<dbReference type="STRING" id="457427.SSOG_04109"/>
<dbReference type="InterPro" id="IPR000092">
    <property type="entry name" value="Polyprenyl_synt"/>
</dbReference>
<sequence length="86" mass="9265">MTAPADPLSAAHPTLARLLRDLESRWPSDGERVHRISRYALLPAGKLLRPLLLVESARAVGGGYEESLPAALGVEYLHAGSLVHDD</sequence>
<evidence type="ECO:0000313" key="1">
    <source>
        <dbReference type="EMBL" id="EFL24395.1"/>
    </source>
</evidence>
<evidence type="ECO:0008006" key="3">
    <source>
        <dbReference type="Google" id="ProtNLM"/>
    </source>
</evidence>
<dbReference type="Pfam" id="PF00348">
    <property type="entry name" value="polyprenyl_synt"/>
    <property type="match status" value="1"/>
</dbReference>
<feature type="non-terminal residue" evidence="1">
    <location>
        <position position="86"/>
    </location>
</feature>
<proteinExistence type="predicted"/>
<accession>D9WUG0</accession>
<dbReference type="InterPro" id="IPR008949">
    <property type="entry name" value="Isoprenoid_synthase_dom_sf"/>
</dbReference>
<protein>
    <recommendedName>
        <fullName evidence="3">Polyprenyl synthetase family protein</fullName>
    </recommendedName>
</protein>
<dbReference type="GO" id="GO:0008299">
    <property type="term" value="P:isoprenoid biosynthetic process"/>
    <property type="evidence" value="ECO:0007669"/>
    <property type="project" value="InterPro"/>
</dbReference>
<dbReference type="AlphaFoldDB" id="D9WUG0"/>
<evidence type="ECO:0000313" key="2">
    <source>
        <dbReference type="Proteomes" id="UP000003963"/>
    </source>
</evidence>
<gene>
    <name evidence="1" type="ORF">SSOG_04109</name>
</gene>
<dbReference type="SUPFAM" id="SSF48576">
    <property type="entry name" value="Terpenoid synthases"/>
    <property type="match status" value="1"/>
</dbReference>
<keyword evidence="2" id="KW-1185">Reference proteome</keyword>
<name>D9WUG0_9ACTN</name>
<reference evidence="1 2" key="1">
    <citation type="submission" date="2009-02" db="EMBL/GenBank/DDBJ databases">
        <title>Annotation of Streptomyces hygroscopicus strain ATCC 53653.</title>
        <authorList>
            <consortium name="The Broad Institute Genome Sequencing Platform"/>
            <consortium name="Broad Institute Microbial Sequencing Center"/>
            <person name="Fischbach M."/>
            <person name="Godfrey P."/>
            <person name="Ward D."/>
            <person name="Young S."/>
            <person name="Zeng Q."/>
            <person name="Koehrsen M."/>
            <person name="Alvarado L."/>
            <person name="Berlin A.M."/>
            <person name="Bochicchio J."/>
            <person name="Borenstein D."/>
            <person name="Chapman S.B."/>
            <person name="Chen Z."/>
            <person name="Engels R."/>
            <person name="Freedman E."/>
            <person name="Gellesch M."/>
            <person name="Goldberg J."/>
            <person name="Griggs A."/>
            <person name="Gujja S."/>
            <person name="Heilman E.R."/>
            <person name="Heiman D.I."/>
            <person name="Hepburn T.A."/>
            <person name="Howarth C."/>
            <person name="Jen D."/>
            <person name="Larson L."/>
            <person name="Lewis B."/>
            <person name="Mehta T."/>
            <person name="Park D."/>
            <person name="Pearson M."/>
            <person name="Richards J."/>
            <person name="Roberts A."/>
            <person name="Saif S."/>
            <person name="Shea T.D."/>
            <person name="Shenoy N."/>
            <person name="Sisk P."/>
            <person name="Stolte C."/>
            <person name="Sykes S.N."/>
            <person name="Thomson T."/>
            <person name="Walk T."/>
            <person name="White J."/>
            <person name="Yandava C."/>
            <person name="Straight P."/>
            <person name="Clardy J."/>
            <person name="Hung D."/>
            <person name="Kolter R."/>
            <person name="Mekalanos J."/>
            <person name="Walker S."/>
            <person name="Walsh C.T."/>
            <person name="Wieland-Brown L.C."/>
            <person name="Haas B."/>
            <person name="Nusbaum C."/>
            <person name="Birren B."/>
        </authorList>
    </citation>
    <scope>NUCLEOTIDE SEQUENCE [LARGE SCALE GENOMIC DNA]</scope>
    <source>
        <strain evidence="1 2">ATCC 53653</strain>
    </source>
</reference>
<dbReference type="Proteomes" id="UP000003963">
    <property type="component" value="Unassembled WGS sequence"/>
</dbReference>
<dbReference type="GO" id="GO:0004659">
    <property type="term" value="F:prenyltransferase activity"/>
    <property type="evidence" value="ECO:0007669"/>
    <property type="project" value="InterPro"/>
</dbReference>